<keyword evidence="2" id="KW-1185">Reference proteome</keyword>
<reference evidence="1 2" key="1">
    <citation type="submission" date="2014-09" db="EMBL/GenBank/DDBJ databases">
        <title>Sporocytophaga myxococcoides PG-01 genome sequencing.</title>
        <authorList>
            <person name="Liu L."/>
            <person name="Gao P.J."/>
            <person name="Chen G.J."/>
            <person name="Wang L.S."/>
        </authorList>
    </citation>
    <scope>NUCLEOTIDE SEQUENCE [LARGE SCALE GENOMIC DNA]</scope>
    <source>
        <strain evidence="1 2">PG-01</strain>
    </source>
</reference>
<proteinExistence type="predicted"/>
<dbReference type="AlphaFoldDB" id="A0A098L949"/>
<dbReference type="EMBL" id="BBLT01000001">
    <property type="protein sequence ID" value="GAL83117.1"/>
    <property type="molecule type" value="Genomic_DNA"/>
</dbReference>
<accession>A0A098L949</accession>
<protein>
    <recommendedName>
        <fullName evidence="3">Phage protein Gp37/Gp68</fullName>
    </recommendedName>
</protein>
<sequence>MAKRLKSMGVKQYENGFNLTLAPQMLNHPYKWKSPKTVFVNSMSDLFHELVPLEYIQKVFEVMNNTPQHTYQILTKRSERLKELSKHLKWTNNIWMGVSVEEEKVSFRIKDLINTPAKVKFLSIEPLINPVYNLYLDNIDWVIVGGESGPKARPIEKEWITYVHKECKKKKVPFFFKQWGKPEFNSNPFDPTKVKEHPMYAKGGCELDGKVYRQMPVLIST</sequence>
<evidence type="ECO:0000313" key="1">
    <source>
        <dbReference type="EMBL" id="GAL83117.1"/>
    </source>
</evidence>
<evidence type="ECO:0008006" key="3">
    <source>
        <dbReference type="Google" id="ProtNLM"/>
    </source>
</evidence>
<evidence type="ECO:0000313" key="2">
    <source>
        <dbReference type="Proteomes" id="UP000030185"/>
    </source>
</evidence>
<dbReference type="eggNOG" id="COG4422">
    <property type="taxonomic scope" value="Bacteria"/>
</dbReference>
<organism evidence="1 2">
    <name type="scientific">Sporocytophaga myxococcoides</name>
    <dbReference type="NCBI Taxonomy" id="153721"/>
    <lineage>
        <taxon>Bacteria</taxon>
        <taxon>Pseudomonadati</taxon>
        <taxon>Bacteroidota</taxon>
        <taxon>Cytophagia</taxon>
        <taxon>Cytophagales</taxon>
        <taxon>Cytophagaceae</taxon>
        <taxon>Sporocytophaga</taxon>
    </lineage>
</organism>
<dbReference type="Proteomes" id="UP000030185">
    <property type="component" value="Unassembled WGS sequence"/>
</dbReference>
<dbReference type="Pfam" id="PF07505">
    <property type="entry name" value="DUF5131"/>
    <property type="match status" value="1"/>
</dbReference>
<name>A0A098L949_9BACT</name>
<dbReference type="STRING" id="153721.MYP_343"/>
<gene>
    <name evidence="1" type="ORF">MYP_343</name>
</gene>
<dbReference type="InterPro" id="IPR011101">
    <property type="entry name" value="DUF5131"/>
</dbReference>
<comment type="caution">
    <text evidence="1">The sequence shown here is derived from an EMBL/GenBank/DDBJ whole genome shotgun (WGS) entry which is preliminary data.</text>
</comment>